<gene>
    <name evidence="2" type="ORF">H9806_00860</name>
</gene>
<organism evidence="2 3">
    <name type="scientific">Candidatus Lactobacillus pullistercoris</name>
    <dbReference type="NCBI Taxonomy" id="2838636"/>
    <lineage>
        <taxon>Bacteria</taxon>
        <taxon>Bacillati</taxon>
        <taxon>Bacillota</taxon>
        <taxon>Bacilli</taxon>
        <taxon>Lactobacillales</taxon>
        <taxon>Lactobacillaceae</taxon>
        <taxon>Lactobacillus</taxon>
    </lineage>
</organism>
<evidence type="ECO:0000313" key="3">
    <source>
        <dbReference type="Proteomes" id="UP000823844"/>
    </source>
</evidence>
<proteinExistence type="predicted"/>
<comment type="caution">
    <text evidence="2">The sequence shown here is derived from an EMBL/GenBank/DDBJ whole genome shotgun (WGS) entry which is preliminary data.</text>
</comment>
<dbReference type="AlphaFoldDB" id="A0A9E2NSZ0"/>
<accession>A0A9E2NSZ0</accession>
<keyword evidence="1" id="KW-1133">Transmembrane helix</keyword>
<name>A0A9E2NSZ0_9LACO</name>
<evidence type="ECO:0000256" key="1">
    <source>
        <dbReference type="SAM" id="Phobius"/>
    </source>
</evidence>
<keyword evidence="1" id="KW-0472">Membrane</keyword>
<protein>
    <submittedName>
        <fullName evidence="2">Uncharacterized protein</fullName>
    </submittedName>
</protein>
<feature type="transmembrane region" description="Helical" evidence="1">
    <location>
        <begin position="38"/>
        <end position="59"/>
    </location>
</feature>
<sequence length="62" mass="6881">MANQFDIFTAIIVIIVGLYDISIAINRRHQPQKKAVKAYAVLGVIFTIFGIYLLVSSLISRG</sequence>
<evidence type="ECO:0000313" key="2">
    <source>
        <dbReference type="EMBL" id="MBU3827721.1"/>
    </source>
</evidence>
<reference evidence="2" key="1">
    <citation type="journal article" date="2021" name="PeerJ">
        <title>Extensive microbial diversity within the chicken gut microbiome revealed by metagenomics and culture.</title>
        <authorList>
            <person name="Gilroy R."/>
            <person name="Ravi A."/>
            <person name="Getino M."/>
            <person name="Pursley I."/>
            <person name="Horton D.L."/>
            <person name="Alikhan N.F."/>
            <person name="Baker D."/>
            <person name="Gharbi K."/>
            <person name="Hall N."/>
            <person name="Watson M."/>
            <person name="Adriaenssens E.M."/>
            <person name="Foster-Nyarko E."/>
            <person name="Jarju S."/>
            <person name="Secka A."/>
            <person name="Antonio M."/>
            <person name="Oren A."/>
            <person name="Chaudhuri R.R."/>
            <person name="La Ragione R."/>
            <person name="Hildebrand F."/>
            <person name="Pallen M.J."/>
        </authorList>
    </citation>
    <scope>NUCLEOTIDE SEQUENCE</scope>
    <source>
        <strain evidence="2">F6-686</strain>
    </source>
</reference>
<keyword evidence="1" id="KW-0812">Transmembrane</keyword>
<reference evidence="2" key="2">
    <citation type="submission" date="2021-04" db="EMBL/GenBank/DDBJ databases">
        <authorList>
            <person name="Gilroy R."/>
        </authorList>
    </citation>
    <scope>NUCLEOTIDE SEQUENCE</scope>
    <source>
        <strain evidence="2">F6-686</strain>
    </source>
</reference>
<feature type="transmembrane region" description="Helical" evidence="1">
    <location>
        <begin position="6"/>
        <end position="26"/>
    </location>
</feature>
<dbReference type="Proteomes" id="UP000823844">
    <property type="component" value="Unassembled WGS sequence"/>
</dbReference>
<dbReference type="EMBL" id="JAHLFT010000013">
    <property type="protein sequence ID" value="MBU3827721.1"/>
    <property type="molecule type" value="Genomic_DNA"/>
</dbReference>